<dbReference type="GO" id="GO:0009401">
    <property type="term" value="P:phosphoenolpyruvate-dependent sugar phosphotransferase system"/>
    <property type="evidence" value="ECO:0007669"/>
    <property type="project" value="UniProtKB-KW"/>
</dbReference>
<evidence type="ECO:0000256" key="14">
    <source>
        <dbReference type="ARBA" id="ARBA00047336"/>
    </source>
</evidence>
<proteinExistence type="predicted"/>
<evidence type="ECO:0000256" key="10">
    <source>
        <dbReference type="ARBA" id="ARBA00022777"/>
    </source>
</evidence>
<dbReference type="Proteomes" id="UP000613768">
    <property type="component" value="Unassembled WGS sequence"/>
</dbReference>
<evidence type="ECO:0000256" key="7">
    <source>
        <dbReference type="ARBA" id="ARBA00022679"/>
    </source>
</evidence>
<dbReference type="InterPro" id="IPR001996">
    <property type="entry name" value="PTS_IIB_1"/>
</dbReference>
<keyword evidence="11 16" id="KW-1133">Transmembrane helix</keyword>
<evidence type="ECO:0000256" key="2">
    <source>
        <dbReference type="ARBA" id="ARBA00011910"/>
    </source>
</evidence>
<comment type="subcellular location">
    <subcellularLocation>
        <location evidence="1">Cell membrane</location>
        <topology evidence="1">Multi-pass membrane protein</topology>
    </subcellularLocation>
</comment>
<dbReference type="GO" id="GO:0090564">
    <property type="term" value="F:protein-phosphocysteine-glucose phosphotransferase system transporter activity"/>
    <property type="evidence" value="ECO:0007669"/>
    <property type="project" value="TreeGrafter"/>
</dbReference>
<comment type="caution">
    <text evidence="15">Lacks conserved residue(s) required for the propagation of feature annotation.</text>
</comment>
<dbReference type="GO" id="GO:0055056">
    <property type="term" value="F:D-glucose transmembrane transporter activity"/>
    <property type="evidence" value="ECO:0007669"/>
    <property type="project" value="InterPro"/>
</dbReference>
<dbReference type="InterPro" id="IPR036878">
    <property type="entry name" value="Glu_permease_IIB"/>
</dbReference>
<keyword evidence="7" id="KW-0808">Transferase</keyword>
<dbReference type="CDD" id="cd00212">
    <property type="entry name" value="PTS_IIB_glc"/>
    <property type="match status" value="1"/>
</dbReference>
<feature type="transmembrane region" description="Helical" evidence="16">
    <location>
        <begin position="357"/>
        <end position="379"/>
    </location>
</feature>
<evidence type="ECO:0000256" key="11">
    <source>
        <dbReference type="ARBA" id="ARBA00022989"/>
    </source>
</evidence>
<dbReference type="PANTHER" id="PTHR30009:SF20">
    <property type="entry name" value="PTS SYSTEM GLUCOSE-SPECIFIC EIICB COMPONENT-RELATED"/>
    <property type="match status" value="1"/>
</dbReference>
<evidence type="ECO:0000256" key="15">
    <source>
        <dbReference type="PROSITE-ProRule" id="PRU00421"/>
    </source>
</evidence>
<evidence type="ECO:0000256" key="4">
    <source>
        <dbReference type="ARBA" id="ARBA00022448"/>
    </source>
</evidence>
<keyword evidence="12 16" id="KW-0472">Membrane</keyword>
<evidence type="ECO:0000256" key="9">
    <source>
        <dbReference type="ARBA" id="ARBA00022692"/>
    </source>
</evidence>
<keyword evidence="9 16" id="KW-0812">Transmembrane</keyword>
<name>A0AAW3ZQP4_9GAMM</name>
<protein>
    <recommendedName>
        <fullName evidence="3">PTS system glucose-specific EIICB component</fullName>
        <ecNumber evidence="2">2.7.1.199</ecNumber>
    </recommendedName>
    <alternativeName>
        <fullName evidence="13">EIICB-Glc</fullName>
    </alternativeName>
</protein>
<dbReference type="PROSITE" id="PS51103">
    <property type="entry name" value="PTS_EIIC_TYPE_1"/>
    <property type="match status" value="1"/>
</dbReference>
<dbReference type="EMBL" id="JACYTR010000026">
    <property type="protein sequence ID" value="MBD8526616.1"/>
    <property type="molecule type" value="Genomic_DNA"/>
</dbReference>
<keyword evidence="10" id="KW-0418">Kinase</keyword>
<dbReference type="InterPro" id="IPR011299">
    <property type="entry name" value="PTS_IIBC_glc"/>
</dbReference>
<dbReference type="InterPro" id="IPR050429">
    <property type="entry name" value="PTS_Glucose_EIICBA"/>
</dbReference>
<dbReference type="PROSITE" id="PS01035">
    <property type="entry name" value="PTS_EIIB_TYPE_1_CYS"/>
    <property type="match status" value="1"/>
</dbReference>
<dbReference type="InterPro" id="IPR003352">
    <property type="entry name" value="PTS_EIIC"/>
</dbReference>
<evidence type="ECO:0000256" key="8">
    <source>
        <dbReference type="ARBA" id="ARBA00022683"/>
    </source>
</evidence>
<evidence type="ECO:0000256" key="13">
    <source>
        <dbReference type="ARBA" id="ARBA00032303"/>
    </source>
</evidence>
<keyword evidence="6 19" id="KW-0762">Sugar transport</keyword>
<feature type="transmembrane region" description="Helical" evidence="16">
    <location>
        <begin position="54"/>
        <end position="72"/>
    </location>
</feature>
<feature type="transmembrane region" description="Helical" evidence="16">
    <location>
        <begin position="110"/>
        <end position="131"/>
    </location>
</feature>
<feature type="domain" description="PTS EIIB type-1" evidence="17">
    <location>
        <begin position="511"/>
        <end position="586"/>
    </location>
</feature>
<comment type="caution">
    <text evidence="19">The sequence shown here is derived from an EMBL/GenBank/DDBJ whole genome shotgun (WGS) entry which is preliminary data.</text>
</comment>
<feature type="domain" description="PTS EIIB type-1" evidence="17">
    <location>
        <begin position="403"/>
        <end position="484"/>
    </location>
</feature>
<feature type="transmembrane region" description="Helical" evidence="16">
    <location>
        <begin position="249"/>
        <end position="269"/>
    </location>
</feature>
<dbReference type="Pfam" id="PF00367">
    <property type="entry name" value="PTS_EIIB"/>
    <property type="match status" value="1"/>
</dbReference>
<evidence type="ECO:0000259" key="17">
    <source>
        <dbReference type="PROSITE" id="PS51098"/>
    </source>
</evidence>
<dbReference type="Gene3D" id="3.30.1360.60">
    <property type="entry name" value="Glucose permease domain IIB"/>
    <property type="match status" value="2"/>
</dbReference>
<evidence type="ECO:0000259" key="18">
    <source>
        <dbReference type="PROSITE" id="PS51103"/>
    </source>
</evidence>
<evidence type="ECO:0000256" key="3">
    <source>
        <dbReference type="ARBA" id="ARBA00021468"/>
    </source>
</evidence>
<dbReference type="GO" id="GO:0016301">
    <property type="term" value="F:kinase activity"/>
    <property type="evidence" value="ECO:0007669"/>
    <property type="project" value="UniProtKB-KW"/>
</dbReference>
<evidence type="ECO:0000256" key="12">
    <source>
        <dbReference type="ARBA" id="ARBA00023136"/>
    </source>
</evidence>
<evidence type="ECO:0000256" key="16">
    <source>
        <dbReference type="SAM" id="Phobius"/>
    </source>
</evidence>
<dbReference type="PANTHER" id="PTHR30009">
    <property type="entry name" value="CYTOCHROME C-TYPE SYNTHESIS PROTEIN AND PTS TRANSMEMBRANE COMPONENT"/>
    <property type="match status" value="1"/>
</dbReference>
<feature type="transmembrane region" description="Helical" evidence="16">
    <location>
        <begin position="84"/>
        <end position="104"/>
    </location>
</feature>
<dbReference type="EC" id="2.7.1.199" evidence="2"/>
<keyword evidence="8" id="KW-0598">Phosphotransferase system</keyword>
<evidence type="ECO:0000256" key="6">
    <source>
        <dbReference type="ARBA" id="ARBA00022597"/>
    </source>
</evidence>
<dbReference type="AlphaFoldDB" id="A0AAW3ZQP4"/>
<gene>
    <name evidence="19" type="primary">ptsG</name>
    <name evidence="19" type="ORF">IFO71_12800</name>
</gene>
<comment type="catalytic activity">
    <reaction evidence="14">
        <text>N(pros)-phospho-L-histidyl-[protein] + D-glucose(out) = D-glucose 6-phosphate(in) + L-histidyl-[protein]</text>
        <dbReference type="Rhea" id="RHEA:33367"/>
        <dbReference type="Rhea" id="RHEA-COMP:9745"/>
        <dbReference type="Rhea" id="RHEA-COMP:9746"/>
        <dbReference type="ChEBI" id="CHEBI:4167"/>
        <dbReference type="ChEBI" id="CHEBI:29979"/>
        <dbReference type="ChEBI" id="CHEBI:61548"/>
        <dbReference type="ChEBI" id="CHEBI:64837"/>
        <dbReference type="EC" id="2.7.1.199"/>
    </reaction>
</comment>
<dbReference type="InterPro" id="IPR018113">
    <property type="entry name" value="PTrfase_EIIB_Cys"/>
</dbReference>
<dbReference type="RefSeq" id="WP_192030036.1">
    <property type="nucleotide sequence ID" value="NZ_JACYTR010000026.1"/>
</dbReference>
<dbReference type="GO" id="GO:0005886">
    <property type="term" value="C:plasma membrane"/>
    <property type="evidence" value="ECO:0007669"/>
    <property type="project" value="UniProtKB-SubCell"/>
</dbReference>
<evidence type="ECO:0000313" key="19">
    <source>
        <dbReference type="EMBL" id="MBD8526616.1"/>
    </source>
</evidence>
<feature type="transmembrane region" description="Helical" evidence="16">
    <location>
        <begin position="151"/>
        <end position="171"/>
    </location>
</feature>
<organism evidence="19 20">
    <name type="scientific">Pseudomarimonas arenosa</name>
    <dbReference type="NCBI Taxonomy" id="2774145"/>
    <lineage>
        <taxon>Bacteria</taxon>
        <taxon>Pseudomonadati</taxon>
        <taxon>Pseudomonadota</taxon>
        <taxon>Gammaproteobacteria</taxon>
        <taxon>Lysobacterales</taxon>
        <taxon>Lysobacteraceae</taxon>
        <taxon>Pseudomarimonas</taxon>
    </lineage>
</organism>
<dbReference type="FunFam" id="3.30.1360.60:FF:000001">
    <property type="entry name" value="PTS system glucose-specific IIBC component PtsG"/>
    <property type="match status" value="1"/>
</dbReference>
<dbReference type="NCBIfam" id="TIGR02002">
    <property type="entry name" value="PTS-II-BC-glcB"/>
    <property type="match status" value="1"/>
</dbReference>
<dbReference type="GO" id="GO:0008982">
    <property type="term" value="F:protein-N(PI)-phosphohistidine-sugar phosphotransferase activity"/>
    <property type="evidence" value="ECO:0007669"/>
    <property type="project" value="InterPro"/>
</dbReference>
<evidence type="ECO:0000256" key="1">
    <source>
        <dbReference type="ARBA" id="ARBA00004651"/>
    </source>
</evidence>
<feature type="domain" description="PTS EIIC type-1" evidence="18">
    <location>
        <begin position="3"/>
        <end position="391"/>
    </location>
</feature>
<feature type="transmembrane region" description="Helical" evidence="16">
    <location>
        <begin position="302"/>
        <end position="321"/>
    </location>
</feature>
<feature type="active site" description="Phosphocysteine intermediate; for EIIB activity" evidence="15">
    <location>
        <position position="425"/>
    </location>
</feature>
<keyword evidence="5" id="KW-1003">Cell membrane</keyword>
<dbReference type="SUPFAM" id="SSF55604">
    <property type="entry name" value="Glucose permease domain IIB"/>
    <property type="match status" value="2"/>
</dbReference>
<keyword evidence="20" id="KW-1185">Reference proteome</keyword>
<dbReference type="PROSITE" id="PS51098">
    <property type="entry name" value="PTS_EIIB_TYPE_1"/>
    <property type="match status" value="2"/>
</dbReference>
<evidence type="ECO:0000313" key="20">
    <source>
        <dbReference type="Proteomes" id="UP000613768"/>
    </source>
</evidence>
<dbReference type="Pfam" id="PF02378">
    <property type="entry name" value="PTS_EIIC"/>
    <property type="match status" value="1"/>
</dbReference>
<accession>A0AAW3ZQP4</accession>
<feature type="transmembrane region" description="Helical" evidence="16">
    <location>
        <begin position="278"/>
        <end position="296"/>
    </location>
</feature>
<dbReference type="GO" id="GO:1904659">
    <property type="term" value="P:D-glucose transmembrane transport"/>
    <property type="evidence" value="ECO:0007669"/>
    <property type="project" value="InterPro"/>
</dbReference>
<feature type="transmembrane region" description="Helical" evidence="16">
    <location>
        <begin position="20"/>
        <end position="42"/>
    </location>
</feature>
<sequence length="586" mass="62003">MFKSAFTLLQKIGKSLMLPVAVLPVAGLLLGIGAAKFGWIPADLSLMMKMSGDVIFGNLPLIFAIGVALGFTENDGVAAIAATIGYLVMNATLGVMAGIVGITADSIMGIPSIQTGVFGGILAGCLAAWLFNRYYRIRLPDYLGFFAGKRFVPIVTALAAIGLGILLAFIWPPIGSGIKLFSHWAANEDPRTAATVYGLVERLLIPFGLHHIWNVPFFFEMGTFVDPSSGKTVSGDINRFFAGDSTAGVLAGGFLFKMFGLPAAAIAIWHEARPERRLAVGGIMLSGALTSFLTGITEPIEFAFLFVAPVLYLVHAVLVASAQFLTNSLDMHMGFTFSQGAIDFVVFNLIGPNAKNAWYVFILGPLYALIYYGVFRAVIRWFDLKTPGRETEATASVASQPGSSQAAALVAAFGGAGNIRGLDACITRLRIEVADPQQVDQAKLKLLGAAGVLMVGNNVQAIFGPLSDNLRTEMQDCLRGSATTAGVAPPAALAATPTAVTPPSSMEDWVKEAAEGLRQALGGMANILNLEAVAYTRLRVELADARRIDAEALKAAGADAVFEVRPGLYHLLVGDRAEQLAAELRA</sequence>
<evidence type="ECO:0000256" key="5">
    <source>
        <dbReference type="ARBA" id="ARBA00022475"/>
    </source>
</evidence>
<dbReference type="NCBIfam" id="NF008301">
    <property type="entry name" value="PRK11089.1"/>
    <property type="match status" value="1"/>
</dbReference>
<dbReference type="NCBIfam" id="TIGR00826">
    <property type="entry name" value="EIIB_glc"/>
    <property type="match status" value="1"/>
</dbReference>
<dbReference type="InterPro" id="IPR013013">
    <property type="entry name" value="PTS_EIIC_1"/>
</dbReference>
<keyword evidence="4" id="KW-0813">Transport</keyword>
<reference evidence="19 20" key="1">
    <citation type="submission" date="2020-09" db="EMBL/GenBank/DDBJ databases">
        <title>Pseudoxanthomonas sp. CAU 1598 isolated from sand of Yaerae Beach.</title>
        <authorList>
            <person name="Kim W."/>
        </authorList>
    </citation>
    <scope>NUCLEOTIDE SEQUENCE [LARGE SCALE GENOMIC DNA]</scope>
    <source>
        <strain evidence="19 20">CAU 1598</strain>
    </source>
</reference>